<dbReference type="SUPFAM" id="SSF56003">
    <property type="entry name" value="Molybdenum cofactor-binding domain"/>
    <property type="match status" value="1"/>
</dbReference>
<dbReference type="Proteomes" id="UP000262939">
    <property type="component" value="Unassembled WGS sequence"/>
</dbReference>
<protein>
    <submittedName>
        <fullName evidence="2">Xanthine dehydrogenase family protein molybdopterin-binding subunit</fullName>
    </submittedName>
</protein>
<evidence type="ECO:0000313" key="3">
    <source>
        <dbReference type="Proteomes" id="UP000262939"/>
    </source>
</evidence>
<dbReference type="Pfam" id="PF20256">
    <property type="entry name" value="MoCoBD_2"/>
    <property type="match status" value="1"/>
</dbReference>
<dbReference type="InterPro" id="IPR037165">
    <property type="entry name" value="AldOxase/xan_DH_Mopterin-bd_sf"/>
</dbReference>
<dbReference type="InterPro" id="IPR008274">
    <property type="entry name" value="AldOxase/xan_DH_MoCoBD1"/>
</dbReference>
<dbReference type="Pfam" id="PF02738">
    <property type="entry name" value="MoCoBD_1"/>
    <property type="match status" value="1"/>
</dbReference>
<keyword evidence="3" id="KW-1185">Reference proteome</keyword>
<organism evidence="2 3">
    <name type="scientific">Peribacillus glennii</name>
    <dbReference type="NCBI Taxonomy" id="2303991"/>
    <lineage>
        <taxon>Bacteria</taxon>
        <taxon>Bacillati</taxon>
        <taxon>Bacillota</taxon>
        <taxon>Bacilli</taxon>
        <taxon>Bacillales</taxon>
        <taxon>Bacillaceae</taxon>
        <taxon>Peribacillus</taxon>
    </lineage>
</organism>
<dbReference type="GO" id="GO:0005506">
    <property type="term" value="F:iron ion binding"/>
    <property type="evidence" value="ECO:0007669"/>
    <property type="project" value="InterPro"/>
</dbReference>
<dbReference type="Gene3D" id="3.30.365.10">
    <property type="entry name" value="Aldehyde oxidase/xanthine dehydrogenase, molybdopterin binding domain"/>
    <property type="match status" value="4"/>
</dbReference>
<dbReference type="EMBL" id="QVTD01000003">
    <property type="protein sequence ID" value="RFU65153.1"/>
    <property type="molecule type" value="Genomic_DNA"/>
</dbReference>
<dbReference type="InterPro" id="IPR036856">
    <property type="entry name" value="Ald_Oxase/Xan_DH_a/b_sf"/>
</dbReference>
<name>A0A372LFS9_9BACI</name>
<dbReference type="RefSeq" id="WP_117321329.1">
    <property type="nucleotide sequence ID" value="NZ_QVTD01000003.1"/>
</dbReference>
<dbReference type="InterPro" id="IPR046867">
    <property type="entry name" value="AldOxase/xan_DH_MoCoBD2"/>
</dbReference>
<gene>
    <name evidence="2" type="ORF">D0466_04385</name>
</gene>
<dbReference type="Pfam" id="PF01315">
    <property type="entry name" value="Ald_Xan_dh_C"/>
    <property type="match status" value="1"/>
</dbReference>
<dbReference type="GO" id="GO:0016491">
    <property type="term" value="F:oxidoreductase activity"/>
    <property type="evidence" value="ECO:0007669"/>
    <property type="project" value="InterPro"/>
</dbReference>
<reference evidence="2 3" key="1">
    <citation type="submission" date="2018-08" db="EMBL/GenBank/DDBJ databases">
        <title>Bacillus chawlae sp. nov., Bacillus glennii sp. nov., and Bacillus saganii sp. nov. Isolated from the Vehicle Assembly Building at Kennedy Space Center where the Viking Spacecraft were Assembled.</title>
        <authorList>
            <person name="Seuylemezian A."/>
            <person name="Vaishampayan P."/>
        </authorList>
    </citation>
    <scope>NUCLEOTIDE SEQUENCE [LARGE SCALE GENOMIC DNA]</scope>
    <source>
        <strain evidence="2 3">V44-8</strain>
    </source>
</reference>
<dbReference type="SMART" id="SM01008">
    <property type="entry name" value="Ald_Xan_dh_C"/>
    <property type="match status" value="1"/>
</dbReference>
<accession>A0A372LFS9</accession>
<sequence length="769" mass="82952">MITKDKEKVQETTVVGKRLNRLDGPDKVTGKFVYGADLDASGILHCKVFRSSIPHGRIKRLDISKALAYPGVRAIMTAKDIPAHIRYGHTLKDEVVFARDYVRYYGEAIAALAADTREIAEKALNLIEIEYEPLPVITDPEEALKPGAPLLHPDWKEYTGNPALIRYDNVCTHASIDLGDVEKAFEEADYVFEDRYTSQMAHQGYLEARAGMAHVEADGTVVITSSTQNPFGLLGNLSEILQLPTSKIRVISTGVGGGFGGKLDLGVEHFVALLARKTGRQVKYLWDREEEMKAAAPREGSVIYVKTGIMKDGTIIARQGKVILDAGAYSGDDTVIASVAALVIRGSYNIPNVKVDSLAVYTNKANCGAYRGPGAPQTYYAIESHLDKIAEKLNFDRVELRKQNALKNGDLGPTGQILESVSMEETITKVVEKIEMDQPRPKYTGRGLSCAIWTSAGGSSCAYVQLNDDGTVVLITGGKEIGTGAITMGVAQIVAEELGLDITDVRLVTGDTHATPFDFGAQGGRTTFNVGNAAQIAAQDVKWQVLQAASEKMNIPLESLELQNKKVYDKDNPTTNISLAEIAADRVWNGGPILGRGSFIIQPTEYDTSTIKGGVYPVFNFPSFHTHAAEVEVDPDTGEVTVTRYVAAQDVGFAINPTGAEGQITGGVVQGIGYALSEEIIYKDGFVLNPNMTDYKMPTIMDVPRIETILVESSSKVGPYGAKGVGEAPIILPAAAIANAVADAIGVHIHDLPITAEKVLKAIKQKQDK</sequence>
<dbReference type="InterPro" id="IPR000674">
    <property type="entry name" value="Ald_Oxase/Xan_DH_a/b"/>
</dbReference>
<evidence type="ECO:0000313" key="2">
    <source>
        <dbReference type="EMBL" id="RFU65153.1"/>
    </source>
</evidence>
<dbReference type="SUPFAM" id="SSF54665">
    <property type="entry name" value="CO dehydrogenase molybdoprotein N-domain-like"/>
    <property type="match status" value="1"/>
</dbReference>
<dbReference type="AlphaFoldDB" id="A0A372LFS9"/>
<dbReference type="OrthoDB" id="9759099at2"/>
<comment type="caution">
    <text evidence="2">The sequence shown here is derived from an EMBL/GenBank/DDBJ whole genome shotgun (WGS) entry which is preliminary data.</text>
</comment>
<proteinExistence type="predicted"/>
<dbReference type="InterPro" id="IPR016208">
    <property type="entry name" value="Ald_Oxase/xanthine_DH-like"/>
</dbReference>
<feature type="domain" description="Aldehyde oxidase/xanthine dehydrogenase a/b hammerhead" evidence="1">
    <location>
        <begin position="29"/>
        <end position="135"/>
    </location>
</feature>
<dbReference type="PANTHER" id="PTHR11908">
    <property type="entry name" value="XANTHINE DEHYDROGENASE"/>
    <property type="match status" value="1"/>
</dbReference>
<evidence type="ECO:0000259" key="1">
    <source>
        <dbReference type="SMART" id="SM01008"/>
    </source>
</evidence>
<dbReference type="Gene3D" id="3.90.1170.50">
    <property type="entry name" value="Aldehyde oxidase/xanthine dehydrogenase, a/b hammerhead"/>
    <property type="match status" value="1"/>
</dbReference>
<dbReference type="PANTHER" id="PTHR11908:SF157">
    <property type="entry name" value="XANTHINE DEHYDROGENASE SUBUNIT D-RELATED"/>
    <property type="match status" value="1"/>
</dbReference>